<proteinExistence type="predicted"/>
<evidence type="ECO:0000313" key="2">
    <source>
        <dbReference type="Proteomes" id="UP000034452"/>
    </source>
</evidence>
<dbReference type="Proteomes" id="UP000034452">
    <property type="component" value="Unassembled WGS sequence"/>
</dbReference>
<evidence type="ECO:0000313" key="1">
    <source>
        <dbReference type="EMBL" id="KKR70448.1"/>
    </source>
</evidence>
<protein>
    <submittedName>
        <fullName evidence="1">Uncharacterized protein</fullName>
    </submittedName>
</protein>
<accession>A0A0G0T057</accession>
<reference evidence="1 2" key="1">
    <citation type="journal article" date="2015" name="Nature">
        <title>rRNA introns, odd ribosomes, and small enigmatic genomes across a large radiation of phyla.</title>
        <authorList>
            <person name="Brown C.T."/>
            <person name="Hug L.A."/>
            <person name="Thomas B.C."/>
            <person name="Sharon I."/>
            <person name="Castelle C.J."/>
            <person name="Singh A."/>
            <person name="Wilkins M.J."/>
            <person name="Williams K.H."/>
            <person name="Banfield J.F."/>
        </authorList>
    </citation>
    <scope>NUCLEOTIDE SEQUENCE [LARGE SCALE GENOMIC DNA]</scope>
</reference>
<comment type="caution">
    <text evidence="1">The sequence shown here is derived from an EMBL/GenBank/DDBJ whole genome shotgun (WGS) entry which is preliminary data.</text>
</comment>
<dbReference type="EMBL" id="LBZL01000005">
    <property type="protein sequence ID" value="KKR70448.1"/>
    <property type="molecule type" value="Genomic_DNA"/>
</dbReference>
<sequence>MEHLTISIPVELKKKMDLLRVINWSEVAREAFIKRVELTEGYERFNEIVSKSKLTEKDALELAKELKKSMHEKLKKLYPSLK</sequence>
<organism evidence="1 2">
    <name type="scientific">Candidatus Nomurabacteria bacterium GW2011_GWB1_40_7</name>
    <dbReference type="NCBI Taxonomy" id="1618744"/>
    <lineage>
        <taxon>Bacteria</taxon>
        <taxon>Candidatus Nomuraibacteriota</taxon>
    </lineage>
</organism>
<name>A0A0G0T057_9BACT</name>
<dbReference type="AlphaFoldDB" id="A0A0G0T057"/>
<gene>
    <name evidence="1" type="ORF">UU13_C0005G0004</name>
</gene>